<dbReference type="Proteomes" id="UP001234297">
    <property type="component" value="Chromosome 12"/>
</dbReference>
<sequence length="107" mass="12431">MPWERGEDDGEEEGKGLREKRAKAPTLAELAIEDSELKRLRRLGMEMRERLSVPKAGVTQAVLEKIHQEWRKSELVRLKFHEDLAHNRKMGHQIVEVCTPSIHPMIL</sequence>
<protein>
    <submittedName>
        <fullName evidence="1">Uncharacterized protein</fullName>
    </submittedName>
</protein>
<keyword evidence="2" id="KW-1185">Reference proteome</keyword>
<name>A0ACC2K583_PERAE</name>
<gene>
    <name evidence="1" type="ORF">MRB53_035617</name>
</gene>
<proteinExistence type="predicted"/>
<organism evidence="1 2">
    <name type="scientific">Persea americana</name>
    <name type="common">Avocado</name>
    <dbReference type="NCBI Taxonomy" id="3435"/>
    <lineage>
        <taxon>Eukaryota</taxon>
        <taxon>Viridiplantae</taxon>
        <taxon>Streptophyta</taxon>
        <taxon>Embryophyta</taxon>
        <taxon>Tracheophyta</taxon>
        <taxon>Spermatophyta</taxon>
        <taxon>Magnoliopsida</taxon>
        <taxon>Magnoliidae</taxon>
        <taxon>Laurales</taxon>
        <taxon>Lauraceae</taxon>
        <taxon>Persea</taxon>
    </lineage>
</organism>
<reference evidence="1 2" key="1">
    <citation type="journal article" date="2022" name="Hortic Res">
        <title>A haplotype resolved chromosomal level avocado genome allows analysis of novel avocado genes.</title>
        <authorList>
            <person name="Nath O."/>
            <person name="Fletcher S.J."/>
            <person name="Hayward A."/>
            <person name="Shaw L.M."/>
            <person name="Masouleh A.K."/>
            <person name="Furtado A."/>
            <person name="Henry R.J."/>
            <person name="Mitter N."/>
        </authorList>
    </citation>
    <scope>NUCLEOTIDE SEQUENCE [LARGE SCALE GENOMIC DNA]</scope>
    <source>
        <strain evidence="2">cv. Hass</strain>
    </source>
</reference>
<accession>A0ACC2K583</accession>
<evidence type="ECO:0000313" key="2">
    <source>
        <dbReference type="Proteomes" id="UP001234297"/>
    </source>
</evidence>
<evidence type="ECO:0000313" key="1">
    <source>
        <dbReference type="EMBL" id="KAJ8616245.1"/>
    </source>
</evidence>
<comment type="caution">
    <text evidence="1">The sequence shown here is derived from an EMBL/GenBank/DDBJ whole genome shotgun (WGS) entry which is preliminary data.</text>
</comment>
<dbReference type="EMBL" id="CM056820">
    <property type="protein sequence ID" value="KAJ8616245.1"/>
    <property type="molecule type" value="Genomic_DNA"/>
</dbReference>